<dbReference type="EMBL" id="MHCX01000043">
    <property type="protein sequence ID" value="OGY28802.1"/>
    <property type="molecule type" value="Genomic_DNA"/>
</dbReference>
<comment type="caution">
    <text evidence="1">The sequence shown here is derived from an EMBL/GenBank/DDBJ whole genome shotgun (WGS) entry which is preliminary data.</text>
</comment>
<dbReference type="PANTHER" id="PTHR38471">
    <property type="entry name" value="FOUR HELIX BUNDLE PROTEIN"/>
    <property type="match status" value="1"/>
</dbReference>
<dbReference type="SUPFAM" id="SSF158446">
    <property type="entry name" value="IVS-encoded protein-like"/>
    <property type="match status" value="1"/>
</dbReference>
<dbReference type="InterPro" id="IPR012657">
    <property type="entry name" value="23S_rRNA-intervening_sequence"/>
</dbReference>
<name>A0A1G1WM34_9BACT</name>
<dbReference type="InterPro" id="IPR036583">
    <property type="entry name" value="23S_rRNA_IVS_sf"/>
</dbReference>
<protein>
    <submittedName>
        <fullName evidence="1">Four helix bundle protein</fullName>
    </submittedName>
</protein>
<dbReference type="PIRSF" id="PIRSF035652">
    <property type="entry name" value="CHP02436"/>
    <property type="match status" value="1"/>
</dbReference>
<sequence length="126" mass="14504">MTQIPNNYNLEERTAKFGEAIIQFCKLIPENSITRPLINQLIRSGTSIGANYMEANGGSSPRDFKNKIFICKKESQETKHWLRMMVQCDGVNKEISRTLWKEAQELTLIFQSIINSMNKKGKNISY</sequence>
<proteinExistence type="predicted"/>
<organism evidence="1 2">
    <name type="scientific">Candidatus Woykebacteria bacterium RIFCSPHIGHO2_02_FULL_43_16b</name>
    <dbReference type="NCBI Taxonomy" id="1802601"/>
    <lineage>
        <taxon>Bacteria</taxon>
        <taxon>Candidatus Woykeibacteriota</taxon>
    </lineage>
</organism>
<accession>A0A1G1WM34</accession>
<evidence type="ECO:0000313" key="1">
    <source>
        <dbReference type="EMBL" id="OGY28802.1"/>
    </source>
</evidence>
<dbReference type="PANTHER" id="PTHR38471:SF2">
    <property type="entry name" value="FOUR HELIX BUNDLE PROTEIN"/>
    <property type="match status" value="1"/>
</dbReference>
<dbReference type="Proteomes" id="UP000177821">
    <property type="component" value="Unassembled WGS sequence"/>
</dbReference>
<dbReference type="AlphaFoldDB" id="A0A1G1WM34"/>
<gene>
    <name evidence="1" type="ORF">A3J50_03580</name>
</gene>
<dbReference type="NCBIfam" id="TIGR02436">
    <property type="entry name" value="four helix bundle protein"/>
    <property type="match status" value="1"/>
</dbReference>
<dbReference type="Pfam" id="PF05635">
    <property type="entry name" value="23S_rRNA_IVP"/>
    <property type="match status" value="1"/>
</dbReference>
<evidence type="ECO:0000313" key="2">
    <source>
        <dbReference type="Proteomes" id="UP000177821"/>
    </source>
</evidence>
<dbReference type="Gene3D" id="1.20.1440.60">
    <property type="entry name" value="23S rRNA-intervening sequence"/>
    <property type="match status" value="1"/>
</dbReference>
<reference evidence="1 2" key="1">
    <citation type="journal article" date="2016" name="Nat. Commun.">
        <title>Thousands of microbial genomes shed light on interconnected biogeochemical processes in an aquifer system.</title>
        <authorList>
            <person name="Anantharaman K."/>
            <person name="Brown C.T."/>
            <person name="Hug L.A."/>
            <person name="Sharon I."/>
            <person name="Castelle C.J."/>
            <person name="Probst A.J."/>
            <person name="Thomas B.C."/>
            <person name="Singh A."/>
            <person name="Wilkins M.J."/>
            <person name="Karaoz U."/>
            <person name="Brodie E.L."/>
            <person name="Williams K.H."/>
            <person name="Hubbard S.S."/>
            <person name="Banfield J.F."/>
        </authorList>
    </citation>
    <scope>NUCLEOTIDE SEQUENCE [LARGE SCALE GENOMIC DNA]</scope>
</reference>